<keyword evidence="7" id="KW-1185">Reference proteome</keyword>
<dbReference type="GO" id="GO:0030295">
    <property type="term" value="F:protein kinase activator activity"/>
    <property type="evidence" value="ECO:0007669"/>
    <property type="project" value="TreeGrafter"/>
</dbReference>
<reference evidence="6" key="1">
    <citation type="submission" date="2021-03" db="EMBL/GenBank/DDBJ databases">
        <title>Pengzhenrongella sicca gen. nov., sp. nov., a new member of suborder Micrococcineae isolated from High-Arctic tundra soil.</title>
        <authorList>
            <person name="Peng F."/>
        </authorList>
    </citation>
    <scope>NUCLEOTIDE SEQUENCE</scope>
    <source>
        <strain evidence="6">LRZ-2</strain>
    </source>
</reference>
<dbReference type="EMBL" id="CP071868">
    <property type="protein sequence ID" value="QTE31062.1"/>
    <property type="molecule type" value="Genomic_DNA"/>
</dbReference>
<keyword evidence="4" id="KW-0418">Kinase</keyword>
<dbReference type="EC" id="2.7.13.3" evidence="2"/>
<accession>A0A8A4ZGA8</accession>
<feature type="region of interest" description="Disordered" evidence="5">
    <location>
        <begin position="121"/>
        <end position="167"/>
    </location>
</feature>
<name>A0A8A4ZGA8_9MICO</name>
<organism evidence="6 7">
    <name type="scientific">Pengzhenrongella sicca</name>
    <dbReference type="NCBI Taxonomy" id="2819238"/>
    <lineage>
        <taxon>Bacteria</taxon>
        <taxon>Bacillati</taxon>
        <taxon>Actinomycetota</taxon>
        <taxon>Actinomycetes</taxon>
        <taxon>Micrococcales</taxon>
        <taxon>Pengzhenrongella</taxon>
    </lineage>
</organism>
<dbReference type="GO" id="GO:0000156">
    <property type="term" value="F:phosphorelay response regulator activity"/>
    <property type="evidence" value="ECO:0007669"/>
    <property type="project" value="TreeGrafter"/>
</dbReference>
<dbReference type="AlphaFoldDB" id="A0A8A4ZGA8"/>
<gene>
    <name evidence="6" type="ORF">J4E96_09145</name>
</gene>
<comment type="catalytic activity">
    <reaction evidence="1">
        <text>ATP + protein L-histidine = ADP + protein N-phospho-L-histidine.</text>
        <dbReference type="EC" id="2.7.13.3"/>
    </reaction>
</comment>
<evidence type="ECO:0000256" key="3">
    <source>
        <dbReference type="ARBA" id="ARBA00022679"/>
    </source>
</evidence>
<evidence type="ECO:0000256" key="4">
    <source>
        <dbReference type="ARBA" id="ARBA00022777"/>
    </source>
</evidence>
<evidence type="ECO:0000256" key="1">
    <source>
        <dbReference type="ARBA" id="ARBA00000085"/>
    </source>
</evidence>
<evidence type="ECO:0000313" key="6">
    <source>
        <dbReference type="EMBL" id="QTE31062.1"/>
    </source>
</evidence>
<dbReference type="GO" id="GO:0004673">
    <property type="term" value="F:protein histidine kinase activity"/>
    <property type="evidence" value="ECO:0007669"/>
    <property type="project" value="UniProtKB-EC"/>
</dbReference>
<dbReference type="InterPro" id="IPR050351">
    <property type="entry name" value="BphY/WalK/GraS-like"/>
</dbReference>
<dbReference type="PANTHER" id="PTHR42878:SF15">
    <property type="entry name" value="BACTERIOPHYTOCHROME"/>
    <property type="match status" value="1"/>
</dbReference>
<dbReference type="Gene3D" id="3.30.565.10">
    <property type="entry name" value="Histidine kinase-like ATPase, C-terminal domain"/>
    <property type="match status" value="1"/>
</dbReference>
<dbReference type="SUPFAM" id="SSF55874">
    <property type="entry name" value="ATPase domain of HSP90 chaperone/DNA topoisomerase II/histidine kinase"/>
    <property type="match status" value="1"/>
</dbReference>
<dbReference type="GO" id="GO:0007234">
    <property type="term" value="P:osmosensory signaling via phosphorelay pathway"/>
    <property type="evidence" value="ECO:0007669"/>
    <property type="project" value="TreeGrafter"/>
</dbReference>
<evidence type="ECO:0000313" key="7">
    <source>
        <dbReference type="Proteomes" id="UP000663937"/>
    </source>
</evidence>
<evidence type="ECO:0000256" key="5">
    <source>
        <dbReference type="SAM" id="MobiDB-lite"/>
    </source>
</evidence>
<dbReference type="KEGG" id="psic:J4E96_09145"/>
<keyword evidence="3" id="KW-0808">Transferase</keyword>
<protein>
    <recommendedName>
        <fullName evidence="2">histidine kinase</fullName>
        <ecNumber evidence="2">2.7.13.3</ecNumber>
    </recommendedName>
</protein>
<sequence length="167" mass="18344">MLHQLSALDRGPIVRKPVALDVVLEDALDDLQGEATERKINVRSDLCPAVVAGDPDLLLRVVDNLPRNSVRYNLPSDKWADVRLCTQSLPNRPGEIATLVVENSGTVIDAGQLALAMEPFTRDLGGSRTRERRTRAAHRLPPHTGSAFTSPHASSRRRRHDPPDPSP</sequence>
<dbReference type="RefSeq" id="WP_227425443.1">
    <property type="nucleotide sequence ID" value="NZ_CP071868.1"/>
</dbReference>
<feature type="compositionally biased region" description="Basic residues" evidence="5">
    <location>
        <begin position="130"/>
        <end position="141"/>
    </location>
</feature>
<evidence type="ECO:0000256" key="2">
    <source>
        <dbReference type="ARBA" id="ARBA00012438"/>
    </source>
</evidence>
<dbReference type="Proteomes" id="UP000663937">
    <property type="component" value="Chromosome"/>
</dbReference>
<dbReference type="PANTHER" id="PTHR42878">
    <property type="entry name" value="TWO-COMPONENT HISTIDINE KINASE"/>
    <property type="match status" value="1"/>
</dbReference>
<dbReference type="InterPro" id="IPR036890">
    <property type="entry name" value="HATPase_C_sf"/>
</dbReference>
<proteinExistence type="predicted"/>